<dbReference type="Gene3D" id="1.20.1070.10">
    <property type="entry name" value="Rhodopsin 7-helix transmembrane proteins"/>
    <property type="match status" value="1"/>
</dbReference>
<feature type="transmembrane region" description="Helical" evidence="5">
    <location>
        <begin position="160"/>
        <end position="180"/>
    </location>
</feature>
<comment type="caution">
    <text evidence="8">The sequence shown here is derived from an EMBL/GenBank/DDBJ whole genome shotgun (WGS) entry which is preliminary data.</text>
</comment>
<dbReference type="AlphaFoldDB" id="A0A821D151"/>
<comment type="subcellular location">
    <subcellularLocation>
        <location evidence="1">Membrane</location>
    </subcellularLocation>
</comment>
<evidence type="ECO:0000256" key="4">
    <source>
        <dbReference type="ARBA" id="ARBA00023136"/>
    </source>
</evidence>
<dbReference type="GO" id="GO:0016020">
    <property type="term" value="C:membrane"/>
    <property type="evidence" value="ECO:0007669"/>
    <property type="project" value="UniProtKB-SubCell"/>
</dbReference>
<feature type="transmembrane region" description="Helical" evidence="5">
    <location>
        <begin position="112"/>
        <end position="134"/>
    </location>
</feature>
<evidence type="ECO:0000259" key="6">
    <source>
        <dbReference type="PROSITE" id="PS50262"/>
    </source>
</evidence>
<gene>
    <name evidence="7" type="ORF">FME351_LOCUS2441</name>
    <name evidence="8" type="ORF">TSG867_LOCUS28679</name>
</gene>
<feature type="transmembrane region" description="Helical" evidence="5">
    <location>
        <begin position="192"/>
        <end position="213"/>
    </location>
</feature>
<dbReference type="InterPro" id="IPR000276">
    <property type="entry name" value="GPCR_Rhodpsn"/>
</dbReference>
<evidence type="ECO:0000256" key="1">
    <source>
        <dbReference type="ARBA" id="ARBA00004370"/>
    </source>
</evidence>
<sequence length="245" mass="28611">MDLIMNRLFLHFQCKTVDFILYASLHMDQWLNACVATERATATIKGVNFNKEKSKQVAKLAIIALVILTAISGIHDPLHRRLLDDNDDDQRRIWCIVSYSYNIQIFNKFIEAIHFFVPFALNLISALIVIIIGARRRATVKQDRTYKEHIIHQFRQHRNLLIAPLMFVLLIFPRIIIAFASGCMKSSRESTIYLAGYLISFIPPILTFVVFVIPSKVYTAEFIATVKKQRRLIRMYINRIMEKWH</sequence>
<dbReference type="EMBL" id="CAJNYU010000114">
    <property type="protein sequence ID" value="CAF3330297.1"/>
    <property type="molecule type" value="Genomic_DNA"/>
</dbReference>
<evidence type="ECO:0000256" key="3">
    <source>
        <dbReference type="ARBA" id="ARBA00022989"/>
    </source>
</evidence>
<keyword evidence="2 5" id="KW-0812">Transmembrane</keyword>
<name>A0A821D151_9BILA</name>
<evidence type="ECO:0000313" key="8">
    <source>
        <dbReference type="EMBL" id="CAF4614904.1"/>
    </source>
</evidence>
<accession>A0A821D151</accession>
<keyword evidence="4 5" id="KW-0472">Membrane</keyword>
<dbReference type="SUPFAM" id="SSF81321">
    <property type="entry name" value="Family A G protein-coupled receptor-like"/>
    <property type="match status" value="1"/>
</dbReference>
<organism evidence="8 9">
    <name type="scientific">Rotaria socialis</name>
    <dbReference type="NCBI Taxonomy" id="392032"/>
    <lineage>
        <taxon>Eukaryota</taxon>
        <taxon>Metazoa</taxon>
        <taxon>Spiralia</taxon>
        <taxon>Gnathifera</taxon>
        <taxon>Rotifera</taxon>
        <taxon>Eurotatoria</taxon>
        <taxon>Bdelloidea</taxon>
        <taxon>Philodinida</taxon>
        <taxon>Philodinidae</taxon>
        <taxon>Rotaria</taxon>
    </lineage>
</organism>
<dbReference type="PROSITE" id="PS50262">
    <property type="entry name" value="G_PROTEIN_RECEP_F1_2"/>
    <property type="match status" value="1"/>
</dbReference>
<evidence type="ECO:0000313" key="7">
    <source>
        <dbReference type="EMBL" id="CAF3330297.1"/>
    </source>
</evidence>
<proteinExistence type="predicted"/>
<feature type="transmembrane region" description="Helical" evidence="5">
    <location>
        <begin position="57"/>
        <end position="75"/>
    </location>
</feature>
<dbReference type="InterPro" id="IPR017452">
    <property type="entry name" value="GPCR_Rhodpsn_7TM"/>
</dbReference>
<dbReference type="GO" id="GO:0004930">
    <property type="term" value="F:G protein-coupled receptor activity"/>
    <property type="evidence" value="ECO:0007669"/>
    <property type="project" value="InterPro"/>
</dbReference>
<keyword evidence="3 5" id="KW-1133">Transmembrane helix</keyword>
<dbReference type="Proteomes" id="UP000663862">
    <property type="component" value="Unassembled WGS sequence"/>
</dbReference>
<feature type="domain" description="G-protein coupled receptors family 1 profile" evidence="6">
    <location>
        <begin position="1"/>
        <end position="211"/>
    </location>
</feature>
<protein>
    <recommendedName>
        <fullName evidence="6">G-protein coupled receptors family 1 profile domain-containing protein</fullName>
    </recommendedName>
</protein>
<dbReference type="Proteomes" id="UP000663869">
    <property type="component" value="Unassembled WGS sequence"/>
</dbReference>
<evidence type="ECO:0000256" key="2">
    <source>
        <dbReference type="ARBA" id="ARBA00022692"/>
    </source>
</evidence>
<dbReference type="Pfam" id="PF00001">
    <property type="entry name" value="7tm_1"/>
    <property type="match status" value="1"/>
</dbReference>
<dbReference type="EMBL" id="CAJOBQ010003695">
    <property type="protein sequence ID" value="CAF4614904.1"/>
    <property type="molecule type" value="Genomic_DNA"/>
</dbReference>
<evidence type="ECO:0000313" key="9">
    <source>
        <dbReference type="Proteomes" id="UP000663862"/>
    </source>
</evidence>
<evidence type="ECO:0000256" key="5">
    <source>
        <dbReference type="SAM" id="Phobius"/>
    </source>
</evidence>
<reference evidence="8" key="1">
    <citation type="submission" date="2021-02" db="EMBL/GenBank/DDBJ databases">
        <authorList>
            <person name="Nowell W R."/>
        </authorList>
    </citation>
    <scope>NUCLEOTIDE SEQUENCE</scope>
</reference>